<gene>
    <name evidence="1" type="ORF">ACFSJH_03065</name>
</gene>
<organism evidence="1 2">
    <name type="scientific">Paenibacillus yanchengensis</name>
    <dbReference type="NCBI Taxonomy" id="2035833"/>
    <lineage>
        <taxon>Bacteria</taxon>
        <taxon>Bacillati</taxon>
        <taxon>Bacillota</taxon>
        <taxon>Bacilli</taxon>
        <taxon>Bacillales</taxon>
        <taxon>Paenibacillaceae</taxon>
        <taxon>Paenibacillus</taxon>
    </lineage>
</organism>
<comment type="caution">
    <text evidence="1">The sequence shown here is derived from an EMBL/GenBank/DDBJ whole genome shotgun (WGS) entry which is preliminary data.</text>
</comment>
<dbReference type="EMBL" id="JBHUHO010000008">
    <property type="protein sequence ID" value="MFD2114728.1"/>
    <property type="molecule type" value="Genomic_DNA"/>
</dbReference>
<dbReference type="Proteomes" id="UP001597362">
    <property type="component" value="Unassembled WGS sequence"/>
</dbReference>
<name>A0ABW4YGC1_9BACL</name>
<evidence type="ECO:0000313" key="2">
    <source>
        <dbReference type="Proteomes" id="UP001597362"/>
    </source>
</evidence>
<keyword evidence="2" id="KW-1185">Reference proteome</keyword>
<protein>
    <submittedName>
        <fullName evidence="1">Uncharacterized protein</fullName>
    </submittedName>
</protein>
<dbReference type="RefSeq" id="WP_377769744.1">
    <property type="nucleotide sequence ID" value="NZ_JBHUHO010000008.1"/>
</dbReference>
<reference evidence="2" key="1">
    <citation type="journal article" date="2019" name="Int. J. Syst. Evol. Microbiol.">
        <title>The Global Catalogue of Microorganisms (GCM) 10K type strain sequencing project: providing services to taxonomists for standard genome sequencing and annotation.</title>
        <authorList>
            <consortium name="The Broad Institute Genomics Platform"/>
            <consortium name="The Broad Institute Genome Sequencing Center for Infectious Disease"/>
            <person name="Wu L."/>
            <person name="Ma J."/>
        </authorList>
    </citation>
    <scope>NUCLEOTIDE SEQUENCE [LARGE SCALE GENOMIC DNA]</scope>
    <source>
        <strain evidence="2">GH52</strain>
    </source>
</reference>
<proteinExistence type="predicted"/>
<sequence>MSRPSRHHCHCGSVRHVSNSGHNCSRRVSRSVAATQENAAELSKFFGKLKHRETARKFNRAVRAGDACAIERLLGRHCKVRAFFKKDHFDCVKIECVAGRHAENVTTVVICVRKLRRRRS</sequence>
<evidence type="ECO:0000313" key="1">
    <source>
        <dbReference type="EMBL" id="MFD2114728.1"/>
    </source>
</evidence>
<accession>A0ABW4YGC1</accession>